<protein>
    <submittedName>
        <fullName evidence="1">Uncharacterized protein</fullName>
    </submittedName>
</protein>
<sequence length="99" mass="11074">MISHSSQREYITYMGFYPPQREIEYKTAIAQSNPKKNHLVPSSPKSLCLSRLQRPVTPKVTDTSSVTAQKMPSIGIKRIVAKLCAITAKLSDLDHRSTT</sequence>
<organism evidence="1 2">
    <name type="scientific">Araneus ventricosus</name>
    <name type="common">Orbweaver spider</name>
    <name type="synonym">Epeira ventricosa</name>
    <dbReference type="NCBI Taxonomy" id="182803"/>
    <lineage>
        <taxon>Eukaryota</taxon>
        <taxon>Metazoa</taxon>
        <taxon>Ecdysozoa</taxon>
        <taxon>Arthropoda</taxon>
        <taxon>Chelicerata</taxon>
        <taxon>Arachnida</taxon>
        <taxon>Araneae</taxon>
        <taxon>Araneomorphae</taxon>
        <taxon>Entelegynae</taxon>
        <taxon>Araneoidea</taxon>
        <taxon>Araneidae</taxon>
        <taxon>Araneus</taxon>
    </lineage>
</organism>
<accession>A0A4Y2N6X7</accession>
<keyword evidence="2" id="KW-1185">Reference proteome</keyword>
<proteinExistence type="predicted"/>
<comment type="caution">
    <text evidence="1">The sequence shown here is derived from an EMBL/GenBank/DDBJ whole genome shotgun (WGS) entry which is preliminary data.</text>
</comment>
<gene>
    <name evidence="1" type="ORF">AVEN_251803_1</name>
</gene>
<dbReference type="EMBL" id="BGPR01008401">
    <property type="protein sequence ID" value="GBN33586.1"/>
    <property type="molecule type" value="Genomic_DNA"/>
</dbReference>
<name>A0A4Y2N6X7_ARAVE</name>
<dbReference type="Proteomes" id="UP000499080">
    <property type="component" value="Unassembled WGS sequence"/>
</dbReference>
<evidence type="ECO:0000313" key="1">
    <source>
        <dbReference type="EMBL" id="GBN33586.1"/>
    </source>
</evidence>
<reference evidence="1 2" key="1">
    <citation type="journal article" date="2019" name="Sci. Rep.">
        <title>Orb-weaving spider Araneus ventricosus genome elucidates the spidroin gene catalogue.</title>
        <authorList>
            <person name="Kono N."/>
            <person name="Nakamura H."/>
            <person name="Ohtoshi R."/>
            <person name="Moran D.A.P."/>
            <person name="Shinohara A."/>
            <person name="Yoshida Y."/>
            <person name="Fujiwara M."/>
            <person name="Mori M."/>
            <person name="Tomita M."/>
            <person name="Arakawa K."/>
        </authorList>
    </citation>
    <scope>NUCLEOTIDE SEQUENCE [LARGE SCALE GENOMIC DNA]</scope>
</reference>
<dbReference type="AlphaFoldDB" id="A0A4Y2N6X7"/>
<evidence type="ECO:0000313" key="2">
    <source>
        <dbReference type="Proteomes" id="UP000499080"/>
    </source>
</evidence>